<sequence length="108" mass="12739">MRGNELWLGFSKGIAILSRLQRFPYPPYTNKIIELGSFFLPTIVAYSFMINVVYITRSIVVEKETQLKVLNVFFKNNYLPAEMYLLASPYPVNMVKKFNFFYFSSWVK</sequence>
<evidence type="ECO:0000313" key="2">
    <source>
        <dbReference type="EMBL" id="VDN49742.1"/>
    </source>
</evidence>
<evidence type="ECO:0000256" key="1">
    <source>
        <dbReference type="SAM" id="Phobius"/>
    </source>
</evidence>
<evidence type="ECO:0000313" key="4">
    <source>
        <dbReference type="WBParaSite" id="GPUH_0002699601-mRNA-1"/>
    </source>
</evidence>
<accession>A0A183F175</accession>
<protein>
    <submittedName>
        <fullName evidence="2 4">Uncharacterized protein</fullName>
    </submittedName>
</protein>
<dbReference type="OrthoDB" id="10255969at2759"/>
<organism evidence="4">
    <name type="scientific">Gongylonema pulchrum</name>
    <dbReference type="NCBI Taxonomy" id="637853"/>
    <lineage>
        <taxon>Eukaryota</taxon>
        <taxon>Metazoa</taxon>
        <taxon>Ecdysozoa</taxon>
        <taxon>Nematoda</taxon>
        <taxon>Chromadorea</taxon>
        <taxon>Rhabditida</taxon>
        <taxon>Spirurina</taxon>
        <taxon>Spiruromorpha</taxon>
        <taxon>Spiruroidea</taxon>
        <taxon>Gongylonematidae</taxon>
        <taxon>Gongylonema</taxon>
    </lineage>
</organism>
<evidence type="ECO:0000313" key="3">
    <source>
        <dbReference type="Proteomes" id="UP000271098"/>
    </source>
</evidence>
<dbReference type="AlphaFoldDB" id="A0A183F175"/>
<keyword evidence="1" id="KW-1133">Transmembrane helix</keyword>
<keyword evidence="1" id="KW-0812">Transmembrane</keyword>
<proteinExistence type="predicted"/>
<dbReference type="EMBL" id="UYRT01116248">
    <property type="protein sequence ID" value="VDN49742.1"/>
    <property type="molecule type" value="Genomic_DNA"/>
</dbReference>
<dbReference type="Proteomes" id="UP000271098">
    <property type="component" value="Unassembled WGS sequence"/>
</dbReference>
<keyword evidence="1" id="KW-0472">Membrane</keyword>
<reference evidence="2 3" key="2">
    <citation type="submission" date="2018-11" db="EMBL/GenBank/DDBJ databases">
        <authorList>
            <consortium name="Pathogen Informatics"/>
        </authorList>
    </citation>
    <scope>NUCLEOTIDE SEQUENCE [LARGE SCALE GENOMIC DNA]</scope>
</reference>
<keyword evidence="3" id="KW-1185">Reference proteome</keyword>
<reference evidence="4" key="1">
    <citation type="submission" date="2016-06" db="UniProtKB">
        <authorList>
            <consortium name="WormBaseParasite"/>
        </authorList>
    </citation>
    <scope>IDENTIFICATION</scope>
</reference>
<name>A0A183F175_9BILA</name>
<feature type="transmembrane region" description="Helical" evidence="1">
    <location>
        <begin position="38"/>
        <end position="56"/>
    </location>
</feature>
<gene>
    <name evidence="2" type="ORF">GPUH_LOCUS26965</name>
</gene>
<dbReference type="WBParaSite" id="GPUH_0002699601-mRNA-1">
    <property type="protein sequence ID" value="GPUH_0002699601-mRNA-1"/>
    <property type="gene ID" value="GPUH_0002699601"/>
</dbReference>